<evidence type="ECO:0000256" key="1">
    <source>
        <dbReference type="ARBA" id="ARBA00008324"/>
    </source>
</evidence>
<dbReference type="GO" id="GO:0047617">
    <property type="term" value="F:fatty acyl-CoA hydrolase activity"/>
    <property type="evidence" value="ECO:0007669"/>
    <property type="project" value="InterPro"/>
</dbReference>
<dbReference type="PANTHER" id="PTHR21660:SF1">
    <property type="entry name" value="ACYL-COENZYME A THIOESTERASE 13"/>
    <property type="match status" value="1"/>
</dbReference>
<dbReference type="InterPro" id="IPR039298">
    <property type="entry name" value="ACOT13"/>
</dbReference>
<evidence type="ECO:0000256" key="2">
    <source>
        <dbReference type="ARBA" id="ARBA00022801"/>
    </source>
</evidence>
<dbReference type="SUPFAM" id="SSF54637">
    <property type="entry name" value="Thioesterase/thiol ester dehydrase-isomerase"/>
    <property type="match status" value="1"/>
</dbReference>
<dbReference type="InterPro" id="IPR006683">
    <property type="entry name" value="Thioestr_dom"/>
</dbReference>
<dbReference type="RefSeq" id="WP_116557030.1">
    <property type="nucleotide sequence ID" value="NZ_QDKM01000001.1"/>
</dbReference>
<gene>
    <name evidence="4" type="ORF">DDE20_03555</name>
</gene>
<dbReference type="AlphaFoldDB" id="A0A2T8HYY5"/>
<keyword evidence="5" id="KW-1185">Reference proteome</keyword>
<feature type="domain" description="Thioesterase" evidence="3">
    <location>
        <begin position="41"/>
        <end position="119"/>
    </location>
</feature>
<dbReference type="Gene3D" id="3.10.129.10">
    <property type="entry name" value="Hotdog Thioesterase"/>
    <property type="match status" value="1"/>
</dbReference>
<organism evidence="4 5">
    <name type="scientific">Pararhodobacter oceanensis</name>
    <dbReference type="NCBI Taxonomy" id="2172121"/>
    <lineage>
        <taxon>Bacteria</taxon>
        <taxon>Pseudomonadati</taxon>
        <taxon>Pseudomonadota</taxon>
        <taxon>Alphaproteobacteria</taxon>
        <taxon>Rhodobacterales</taxon>
        <taxon>Paracoccaceae</taxon>
        <taxon>Pararhodobacter</taxon>
    </lineage>
</organism>
<proteinExistence type="inferred from homology"/>
<evidence type="ECO:0000313" key="4">
    <source>
        <dbReference type="EMBL" id="PVH30609.1"/>
    </source>
</evidence>
<reference evidence="4 5" key="1">
    <citation type="submission" date="2018-04" db="EMBL/GenBank/DDBJ databases">
        <title>Pararhodobacter oceanense sp. nov., isolated from marine intertidal sediment.</title>
        <authorList>
            <person name="Wang X.-L."/>
            <person name="Du Z.-J."/>
        </authorList>
    </citation>
    <scope>NUCLEOTIDE SEQUENCE [LARGE SCALE GENOMIC DNA]</scope>
    <source>
        <strain evidence="4 5">AM505</strain>
    </source>
</reference>
<dbReference type="PANTHER" id="PTHR21660">
    <property type="entry name" value="THIOESTERASE SUPERFAMILY MEMBER-RELATED"/>
    <property type="match status" value="1"/>
</dbReference>
<keyword evidence="2" id="KW-0378">Hydrolase</keyword>
<evidence type="ECO:0000313" key="5">
    <source>
        <dbReference type="Proteomes" id="UP000245911"/>
    </source>
</evidence>
<dbReference type="Proteomes" id="UP000245911">
    <property type="component" value="Unassembled WGS sequence"/>
</dbReference>
<dbReference type="InterPro" id="IPR029069">
    <property type="entry name" value="HotDog_dom_sf"/>
</dbReference>
<sequence length="132" mass="13950">MSVAADASGTARLLNWRIETDRADGRIAVIMEVHDDHTNRHGNMHGGLIATVLDTAMGATASFLKGDGGRIPFSTISMTVNFIAPMPLGIITATGRIMGGGYKTVFVEGEAHDQNNTLIAQATGTFKRAPIP</sequence>
<dbReference type="Pfam" id="PF03061">
    <property type="entry name" value="4HBT"/>
    <property type="match status" value="1"/>
</dbReference>
<dbReference type="InterPro" id="IPR003736">
    <property type="entry name" value="PAAI_dom"/>
</dbReference>
<comment type="caution">
    <text evidence="4">The sequence shown here is derived from an EMBL/GenBank/DDBJ whole genome shotgun (WGS) entry which is preliminary data.</text>
</comment>
<evidence type="ECO:0000259" key="3">
    <source>
        <dbReference type="Pfam" id="PF03061"/>
    </source>
</evidence>
<dbReference type="OrthoDB" id="3477511at2"/>
<name>A0A2T8HYY5_9RHOB</name>
<dbReference type="EMBL" id="QDKM01000001">
    <property type="protein sequence ID" value="PVH30609.1"/>
    <property type="molecule type" value="Genomic_DNA"/>
</dbReference>
<dbReference type="CDD" id="cd03443">
    <property type="entry name" value="PaaI_thioesterase"/>
    <property type="match status" value="1"/>
</dbReference>
<dbReference type="NCBIfam" id="TIGR00369">
    <property type="entry name" value="unchar_dom_1"/>
    <property type="match status" value="1"/>
</dbReference>
<protein>
    <submittedName>
        <fullName evidence="4">PaaI family thioesterase</fullName>
    </submittedName>
</protein>
<comment type="similarity">
    <text evidence="1">Belongs to the thioesterase PaaI family.</text>
</comment>
<accession>A0A2T8HYY5</accession>